<dbReference type="PANTHER" id="PTHR35134">
    <property type="entry name" value="NUCLEOTIDASE YQFW-RELATED"/>
    <property type="match status" value="1"/>
</dbReference>
<dbReference type="InterPro" id="IPR036412">
    <property type="entry name" value="HAD-like_sf"/>
</dbReference>
<dbReference type="InterPro" id="IPR010708">
    <property type="entry name" value="5'(3')-deoxyribonucleotidase"/>
</dbReference>
<dbReference type="SUPFAM" id="SSF56784">
    <property type="entry name" value="HAD-like"/>
    <property type="match status" value="1"/>
</dbReference>
<evidence type="ECO:0000313" key="2">
    <source>
        <dbReference type="EMBL" id="DAF54588.1"/>
    </source>
</evidence>
<sequence length="196" mass="23270">MRNDIKTLYVDFDGTLVATIDAIVDLYNEDFQYYKKFHYVNWWTVDTWGFEECNCAPPGYIDLYFNQPRFFANLHFMPWAERAINELSEYYTIKIVSHGYSPNLKQKEEWIKKRFPNVEFIGANLKEHSDKSHIDMSDGLFIDDSARNLVTSNAKETICFGRTYSWNKDWTGKRLQNWAEIRQYLLGIGKEVTLEK</sequence>
<dbReference type="InterPro" id="IPR052419">
    <property type="entry name" value="5_3-deoxyribonucleotidase-like"/>
</dbReference>
<organism evidence="2">
    <name type="scientific">Siphoviridae sp. ctqPo10</name>
    <dbReference type="NCBI Taxonomy" id="2827948"/>
    <lineage>
        <taxon>Viruses</taxon>
        <taxon>Duplodnaviria</taxon>
        <taxon>Heunggongvirae</taxon>
        <taxon>Uroviricota</taxon>
        <taxon>Caudoviricetes</taxon>
    </lineage>
</organism>
<dbReference type="Gene3D" id="3.40.50.1000">
    <property type="entry name" value="HAD superfamily/HAD-like"/>
    <property type="match status" value="1"/>
</dbReference>
<dbReference type="GO" id="GO:0008253">
    <property type="term" value="F:5'-nucleotidase activity"/>
    <property type="evidence" value="ECO:0007669"/>
    <property type="project" value="InterPro"/>
</dbReference>
<dbReference type="EMBL" id="BK032682">
    <property type="protein sequence ID" value="DAF54588.1"/>
    <property type="molecule type" value="Genomic_DNA"/>
</dbReference>
<evidence type="ECO:0000256" key="1">
    <source>
        <dbReference type="PIRSR" id="PIRSR610708-1"/>
    </source>
</evidence>
<feature type="active site" description="Proton donor" evidence="1">
    <location>
        <position position="13"/>
    </location>
</feature>
<dbReference type="InterPro" id="IPR023214">
    <property type="entry name" value="HAD_sf"/>
</dbReference>
<proteinExistence type="predicted"/>
<dbReference type="PANTHER" id="PTHR35134:SF2">
    <property type="entry name" value="NUCLEOTIDASE YQFW-RELATED"/>
    <property type="match status" value="1"/>
</dbReference>
<dbReference type="Pfam" id="PF06941">
    <property type="entry name" value="NT5C"/>
    <property type="match status" value="1"/>
</dbReference>
<feature type="active site" description="Nucleophile" evidence="1">
    <location>
        <position position="11"/>
    </location>
</feature>
<accession>A0A8S5SU63</accession>
<protein>
    <submittedName>
        <fullName evidence="2">5' nucleotidase</fullName>
    </submittedName>
</protein>
<dbReference type="GO" id="GO:0009264">
    <property type="term" value="P:deoxyribonucleotide catabolic process"/>
    <property type="evidence" value="ECO:0007669"/>
    <property type="project" value="InterPro"/>
</dbReference>
<reference evidence="2" key="1">
    <citation type="journal article" date="2021" name="Proc. Natl. Acad. Sci. U.S.A.">
        <title>A Catalog of Tens of Thousands of Viruses from Human Metagenomes Reveals Hidden Associations with Chronic Diseases.</title>
        <authorList>
            <person name="Tisza M.J."/>
            <person name="Buck C.B."/>
        </authorList>
    </citation>
    <scope>NUCLEOTIDE SEQUENCE</scope>
    <source>
        <strain evidence="2">CtqPo10</strain>
    </source>
</reference>
<name>A0A8S5SU63_9CAUD</name>